<keyword evidence="2" id="KW-1185">Reference proteome</keyword>
<accession>A0A098LAJ1</accession>
<dbReference type="AlphaFoldDB" id="A0A098LAJ1"/>
<reference evidence="1 2" key="1">
    <citation type="submission" date="2014-09" db="EMBL/GenBank/DDBJ databases">
        <title>Sporocytophaga myxococcoides PG-01 genome sequencing.</title>
        <authorList>
            <person name="Liu L."/>
            <person name="Gao P.J."/>
            <person name="Chen G.J."/>
            <person name="Wang L.S."/>
        </authorList>
    </citation>
    <scope>NUCLEOTIDE SEQUENCE [LARGE SCALE GENOMIC DNA]</scope>
    <source>
        <strain evidence="1 2">PG-01</strain>
    </source>
</reference>
<name>A0A098LAJ1_9BACT</name>
<organism evidence="1 2">
    <name type="scientific">Sporocytophaga myxococcoides</name>
    <dbReference type="NCBI Taxonomy" id="153721"/>
    <lineage>
        <taxon>Bacteria</taxon>
        <taxon>Pseudomonadati</taxon>
        <taxon>Bacteroidota</taxon>
        <taxon>Cytophagia</taxon>
        <taxon>Cytophagales</taxon>
        <taxon>Cytophagaceae</taxon>
        <taxon>Sporocytophaga</taxon>
    </lineage>
</organism>
<protein>
    <submittedName>
        <fullName evidence="1">Uncharacterized protein</fullName>
    </submittedName>
</protein>
<comment type="caution">
    <text evidence="1">The sequence shown here is derived from an EMBL/GenBank/DDBJ whole genome shotgun (WGS) entry which is preliminary data.</text>
</comment>
<dbReference type="STRING" id="153721.MYP_686"/>
<sequence length="74" mass="8851">MIRAIYRKNENELFKIRALKCVAITENPSLFNGTYIQIYDLDESKFESLRKLNRIPKKEFNKVFKRLSKLAKNL</sequence>
<gene>
    <name evidence="1" type="ORF">MYP_686</name>
</gene>
<dbReference type="Proteomes" id="UP000030185">
    <property type="component" value="Unassembled WGS sequence"/>
</dbReference>
<dbReference type="RefSeq" id="WP_045458350.1">
    <property type="nucleotide sequence ID" value="NZ_BBLT01000001.1"/>
</dbReference>
<evidence type="ECO:0000313" key="2">
    <source>
        <dbReference type="Proteomes" id="UP000030185"/>
    </source>
</evidence>
<dbReference type="EMBL" id="BBLT01000001">
    <property type="protein sequence ID" value="GAL83459.1"/>
    <property type="molecule type" value="Genomic_DNA"/>
</dbReference>
<evidence type="ECO:0000313" key="1">
    <source>
        <dbReference type="EMBL" id="GAL83459.1"/>
    </source>
</evidence>
<proteinExistence type="predicted"/>